<keyword evidence="9" id="KW-0472">Membrane</keyword>
<dbReference type="NCBIfam" id="TIGR01352">
    <property type="entry name" value="tonB_Cterm"/>
    <property type="match status" value="1"/>
</dbReference>
<dbReference type="Pfam" id="PF13103">
    <property type="entry name" value="TonB_2"/>
    <property type="match status" value="1"/>
</dbReference>
<keyword evidence="6" id="KW-0812">Transmembrane</keyword>
<keyword evidence="13" id="KW-1185">Reference proteome</keyword>
<evidence type="ECO:0000256" key="2">
    <source>
        <dbReference type="ARBA" id="ARBA00006555"/>
    </source>
</evidence>
<keyword evidence="3" id="KW-0813">Transport</keyword>
<dbReference type="InterPro" id="IPR051045">
    <property type="entry name" value="TonB-dependent_transducer"/>
</dbReference>
<proteinExistence type="inferred from homology"/>
<evidence type="ECO:0000313" key="13">
    <source>
        <dbReference type="Proteomes" id="UP000193963"/>
    </source>
</evidence>
<dbReference type="Proteomes" id="UP000193963">
    <property type="component" value="Unassembled WGS sequence"/>
</dbReference>
<feature type="compositionally biased region" description="Pro residues" evidence="10">
    <location>
        <begin position="178"/>
        <end position="194"/>
    </location>
</feature>
<feature type="compositionally biased region" description="Pro residues" evidence="10">
    <location>
        <begin position="116"/>
        <end position="125"/>
    </location>
</feature>
<evidence type="ECO:0000256" key="7">
    <source>
        <dbReference type="ARBA" id="ARBA00022927"/>
    </source>
</evidence>
<reference evidence="12 13" key="1">
    <citation type="submission" date="2017-03" db="EMBL/GenBank/DDBJ databases">
        <authorList>
            <person name="Afonso C.L."/>
            <person name="Miller P.J."/>
            <person name="Scott M.A."/>
            <person name="Spackman E."/>
            <person name="Goraichik I."/>
            <person name="Dimitrov K.M."/>
            <person name="Suarez D.L."/>
            <person name="Swayne D.E."/>
        </authorList>
    </citation>
    <scope>NUCLEOTIDE SEQUENCE [LARGE SCALE GENOMIC DNA]</scope>
    <source>
        <strain evidence="12 13">CECT 7751</strain>
    </source>
</reference>
<feature type="domain" description="TonB C-terminal" evidence="11">
    <location>
        <begin position="247"/>
        <end position="334"/>
    </location>
</feature>
<dbReference type="PROSITE" id="PS52015">
    <property type="entry name" value="TONB_CTD"/>
    <property type="match status" value="1"/>
</dbReference>
<organism evidence="12 13">
    <name type="scientific">Pseudooceanicola marinus</name>
    <dbReference type="NCBI Taxonomy" id="396013"/>
    <lineage>
        <taxon>Bacteria</taxon>
        <taxon>Pseudomonadati</taxon>
        <taxon>Pseudomonadota</taxon>
        <taxon>Alphaproteobacteria</taxon>
        <taxon>Rhodobacterales</taxon>
        <taxon>Paracoccaceae</taxon>
        <taxon>Pseudooceanicola</taxon>
    </lineage>
</organism>
<dbReference type="InterPro" id="IPR006260">
    <property type="entry name" value="TonB/TolA_C"/>
</dbReference>
<dbReference type="RefSeq" id="WP_085886377.1">
    <property type="nucleotide sequence ID" value="NZ_FWFN01000001.1"/>
</dbReference>
<dbReference type="InterPro" id="IPR037682">
    <property type="entry name" value="TonB_C"/>
</dbReference>
<name>A0A1X6YBV6_9RHOB</name>
<sequence>MKRLAEALAFVALALGLHLALAIRVPASGSESGGAGGEAMVTLQGAPEGMEEMIRAWETPPEAEVDPEAPEPVEPEAVEEIARPVIEETPPPSMPSLDVAEASTDTVSVPSFDTEVPPPPQPPEEVPQEVPEMQPEPEPTPAEEQPEVVEDAAPALAPAASLRPMTRPERAAPRVEAAPPPPPEPQPAPEPTPEARPADRTQQARQGGAGGVTQRAAGSGGASQAGNAGSAQVRTGNAQQEAKLQAVWGAKIRSRIERRKRFPNGMRGQTGRVVMRITVGRDGTILGASIARSSGQAAFDQAAVQAVQRAGRLPSAPNGLTQSSYTFTLPMDFS</sequence>
<dbReference type="GO" id="GO:0031992">
    <property type="term" value="F:energy transducer activity"/>
    <property type="evidence" value="ECO:0007669"/>
    <property type="project" value="TreeGrafter"/>
</dbReference>
<comment type="subcellular location">
    <subcellularLocation>
        <location evidence="1">Cell inner membrane</location>
        <topology evidence="1">Single-pass membrane protein</topology>
        <orientation evidence="1">Periplasmic side</orientation>
    </subcellularLocation>
</comment>
<evidence type="ECO:0000256" key="4">
    <source>
        <dbReference type="ARBA" id="ARBA00022475"/>
    </source>
</evidence>
<dbReference type="GO" id="GO:0055085">
    <property type="term" value="P:transmembrane transport"/>
    <property type="evidence" value="ECO:0007669"/>
    <property type="project" value="InterPro"/>
</dbReference>
<protein>
    <submittedName>
        <fullName evidence="12">Gram-negative bacterial tonB protein</fullName>
    </submittedName>
</protein>
<dbReference type="AlphaFoldDB" id="A0A1X6YBV6"/>
<evidence type="ECO:0000256" key="6">
    <source>
        <dbReference type="ARBA" id="ARBA00022692"/>
    </source>
</evidence>
<evidence type="ECO:0000256" key="10">
    <source>
        <dbReference type="SAM" id="MobiDB-lite"/>
    </source>
</evidence>
<dbReference type="GO" id="GO:0098797">
    <property type="term" value="C:plasma membrane protein complex"/>
    <property type="evidence" value="ECO:0007669"/>
    <property type="project" value="TreeGrafter"/>
</dbReference>
<accession>A0A1X6YBV6</accession>
<dbReference type="SUPFAM" id="SSF74653">
    <property type="entry name" value="TolA/TonB C-terminal domain"/>
    <property type="match status" value="1"/>
</dbReference>
<dbReference type="Gene3D" id="3.30.1150.10">
    <property type="match status" value="1"/>
</dbReference>
<keyword evidence="7" id="KW-0653">Protein transport</keyword>
<feature type="compositionally biased region" description="Polar residues" evidence="10">
    <location>
        <begin position="233"/>
        <end position="242"/>
    </location>
</feature>
<dbReference type="PANTHER" id="PTHR33446:SF2">
    <property type="entry name" value="PROTEIN TONB"/>
    <property type="match status" value="1"/>
</dbReference>
<evidence type="ECO:0000256" key="8">
    <source>
        <dbReference type="ARBA" id="ARBA00022989"/>
    </source>
</evidence>
<dbReference type="PANTHER" id="PTHR33446">
    <property type="entry name" value="PROTEIN TONB-RELATED"/>
    <property type="match status" value="1"/>
</dbReference>
<dbReference type="EMBL" id="FWFN01000001">
    <property type="protein sequence ID" value="SLN16370.1"/>
    <property type="molecule type" value="Genomic_DNA"/>
</dbReference>
<gene>
    <name evidence="12" type="ORF">PSM7751_00476</name>
</gene>
<keyword evidence="5" id="KW-0997">Cell inner membrane</keyword>
<dbReference type="GO" id="GO:0015031">
    <property type="term" value="P:protein transport"/>
    <property type="evidence" value="ECO:0007669"/>
    <property type="project" value="UniProtKB-KW"/>
</dbReference>
<feature type="region of interest" description="Disordered" evidence="10">
    <location>
        <begin position="87"/>
        <end position="243"/>
    </location>
</feature>
<evidence type="ECO:0000256" key="9">
    <source>
        <dbReference type="ARBA" id="ARBA00023136"/>
    </source>
</evidence>
<evidence type="ECO:0000256" key="5">
    <source>
        <dbReference type="ARBA" id="ARBA00022519"/>
    </source>
</evidence>
<feature type="compositionally biased region" description="Low complexity" evidence="10">
    <location>
        <begin position="200"/>
        <end position="217"/>
    </location>
</feature>
<evidence type="ECO:0000256" key="1">
    <source>
        <dbReference type="ARBA" id="ARBA00004383"/>
    </source>
</evidence>
<comment type="similarity">
    <text evidence="2">Belongs to the TonB family.</text>
</comment>
<evidence type="ECO:0000313" key="12">
    <source>
        <dbReference type="EMBL" id="SLN16370.1"/>
    </source>
</evidence>
<evidence type="ECO:0000259" key="11">
    <source>
        <dbReference type="PROSITE" id="PS52015"/>
    </source>
</evidence>
<keyword evidence="8" id="KW-1133">Transmembrane helix</keyword>
<keyword evidence="4" id="KW-1003">Cell membrane</keyword>
<evidence type="ECO:0000256" key="3">
    <source>
        <dbReference type="ARBA" id="ARBA00022448"/>
    </source>
</evidence>